<accession>A0AAN8RTK7</accession>
<dbReference type="EMBL" id="JAVHJM010000014">
    <property type="protein sequence ID" value="KAK6498266.1"/>
    <property type="molecule type" value="Genomic_DNA"/>
</dbReference>
<proteinExistence type="predicted"/>
<sequence length="148" mass="17314">MAFIKDPPDDEINSILHEKPHTLISHCLNGAGLFIAVISPERGDLFIQDQELRRCKGSRTSGHRYAGVSRPNAWSWSGTSMHEDPEYYYQDVKEYNFRDLTPPDHGIIEEKKRSVGKRHPFAFFDNATFTWTDQFHIRLPVELDYRYQ</sequence>
<keyword evidence="2" id="KW-1185">Reference proteome</keyword>
<dbReference type="AlphaFoldDB" id="A0AAN8RTK7"/>
<organism evidence="1 2">
    <name type="scientific">Arthrobotrys conoides</name>
    <dbReference type="NCBI Taxonomy" id="74498"/>
    <lineage>
        <taxon>Eukaryota</taxon>
        <taxon>Fungi</taxon>
        <taxon>Dikarya</taxon>
        <taxon>Ascomycota</taxon>
        <taxon>Pezizomycotina</taxon>
        <taxon>Orbiliomycetes</taxon>
        <taxon>Orbiliales</taxon>
        <taxon>Orbiliaceae</taxon>
        <taxon>Arthrobotrys</taxon>
    </lineage>
</organism>
<gene>
    <name evidence="1" type="ORF">TWF506_004505</name>
</gene>
<dbReference type="Proteomes" id="UP001307849">
    <property type="component" value="Unassembled WGS sequence"/>
</dbReference>
<comment type="caution">
    <text evidence="1">The sequence shown here is derived from an EMBL/GenBank/DDBJ whole genome shotgun (WGS) entry which is preliminary data.</text>
</comment>
<protein>
    <submittedName>
        <fullName evidence="1">Uncharacterized protein</fullName>
    </submittedName>
</protein>
<reference evidence="1 2" key="1">
    <citation type="submission" date="2019-10" db="EMBL/GenBank/DDBJ databases">
        <authorList>
            <person name="Palmer J.M."/>
        </authorList>
    </citation>
    <scope>NUCLEOTIDE SEQUENCE [LARGE SCALE GENOMIC DNA]</scope>
    <source>
        <strain evidence="1 2">TWF506</strain>
    </source>
</reference>
<evidence type="ECO:0000313" key="1">
    <source>
        <dbReference type="EMBL" id="KAK6498266.1"/>
    </source>
</evidence>
<name>A0AAN8RTK7_9PEZI</name>
<evidence type="ECO:0000313" key="2">
    <source>
        <dbReference type="Proteomes" id="UP001307849"/>
    </source>
</evidence>